<reference evidence="1" key="2">
    <citation type="journal article" date="2021" name="Sci. Rep.">
        <title>The distribution of antibiotic resistance genes in chicken gut microbiota commensals.</title>
        <authorList>
            <person name="Juricova H."/>
            <person name="Matiasovicova J."/>
            <person name="Kubasova T."/>
            <person name="Cejkova D."/>
            <person name="Rychlik I."/>
        </authorList>
    </citation>
    <scope>NUCLEOTIDE SEQUENCE</scope>
    <source>
        <strain evidence="1">An420c</strain>
    </source>
</reference>
<evidence type="ECO:0000313" key="2">
    <source>
        <dbReference type="Proteomes" id="UP000713880"/>
    </source>
</evidence>
<keyword evidence="2" id="KW-1185">Reference proteome</keyword>
<protein>
    <submittedName>
        <fullName evidence="1">Uncharacterized protein</fullName>
    </submittedName>
</protein>
<name>A0A938X2R1_9CLOT</name>
<organism evidence="1 2">
    <name type="scientific">Mordavella massiliensis</name>
    <dbReference type="NCBI Taxonomy" id="1871024"/>
    <lineage>
        <taxon>Bacteria</taxon>
        <taxon>Bacillati</taxon>
        <taxon>Bacillota</taxon>
        <taxon>Clostridia</taxon>
        <taxon>Eubacteriales</taxon>
        <taxon>Clostridiaceae</taxon>
        <taxon>Mordavella</taxon>
    </lineage>
</organism>
<reference evidence="1" key="1">
    <citation type="submission" date="2020-08" db="EMBL/GenBank/DDBJ databases">
        <authorList>
            <person name="Cejkova D."/>
            <person name="Kubasova T."/>
            <person name="Jahodarova E."/>
            <person name="Rychlik I."/>
        </authorList>
    </citation>
    <scope>NUCLEOTIDE SEQUENCE</scope>
    <source>
        <strain evidence="1">An420c</strain>
    </source>
</reference>
<proteinExistence type="predicted"/>
<dbReference type="EMBL" id="JACJLV010000032">
    <property type="protein sequence ID" value="MBM6827362.1"/>
    <property type="molecule type" value="Genomic_DNA"/>
</dbReference>
<gene>
    <name evidence="1" type="ORF">H6A13_09695</name>
</gene>
<evidence type="ECO:0000313" key="1">
    <source>
        <dbReference type="EMBL" id="MBM6827362.1"/>
    </source>
</evidence>
<dbReference type="AlphaFoldDB" id="A0A938X2R1"/>
<accession>A0A938X2R1</accession>
<comment type="caution">
    <text evidence="1">The sequence shown here is derived from an EMBL/GenBank/DDBJ whole genome shotgun (WGS) entry which is preliminary data.</text>
</comment>
<dbReference type="Proteomes" id="UP000713880">
    <property type="component" value="Unassembled WGS sequence"/>
</dbReference>
<dbReference type="RefSeq" id="WP_204909382.1">
    <property type="nucleotide sequence ID" value="NZ_JACJLV010000032.1"/>
</dbReference>
<sequence>MARYTYDLVLNKPEDFVQFVVNDFLQKNRFETADYNGEAVYRAGDPMVEGYKYLKWSYIGGVFHVEAWLKGLSGEMDLDGFVGTLQKKPYKESLEQLYAALQQPIQAAPGQGAQAGPGMQQGAQAGPGPQPVPVYTVDNTKAATMAMVFGILSIIAGLLIPIAGLILGILGVTRARMGAGSSMAGRAKIGKVCSIVGIVVAILMWALNFFVMFA</sequence>